<dbReference type="Proteomes" id="UP000620064">
    <property type="component" value="Unassembled WGS sequence"/>
</dbReference>
<comment type="caution">
    <text evidence="1">The sequence shown here is derived from an EMBL/GenBank/DDBJ whole genome shotgun (WGS) entry which is preliminary data.</text>
</comment>
<protein>
    <recommendedName>
        <fullName evidence="3">Arginase family enzyme</fullName>
    </recommendedName>
</protein>
<sequence>MNIEDIIIPPKKIETQPWQLGHVITNEIPENGILLVFCSDYRGGKGNAVAKNFDTVREEFYKLSKFDFEIPICDLGDIISGKSLQDTHYILQEILSACLYKNTVPIVVGGGNDLSIAMIHALNFHQKNIRYTQINNKIELSNEGEEISEKNFLQKIFNSKLLSLKDYHHLGYQKHLNEIDAVKLMKSVEFDVVRLAEMMGNTDRIEPFFRRADLVTLNCDAVESFAEAFSVNPQINGLNRREICAVMKEVGLGENLKMAGIFNFNADAENILNHQLLAQMIWYLLEGIDIQKTHPKERKYDTFWVLIDDREFAFKRDTFTGLWYFGSDENIQKCVPCSQYEYDLAKNGVLSERLIVKS</sequence>
<dbReference type="Pfam" id="PF00491">
    <property type="entry name" value="Arginase"/>
    <property type="match status" value="1"/>
</dbReference>
<keyword evidence="2" id="KW-1185">Reference proteome</keyword>
<evidence type="ECO:0008006" key="3">
    <source>
        <dbReference type="Google" id="ProtNLM"/>
    </source>
</evidence>
<evidence type="ECO:0000313" key="1">
    <source>
        <dbReference type="EMBL" id="GGP04106.1"/>
    </source>
</evidence>
<gene>
    <name evidence="1" type="ORF">GCM10010992_15090</name>
</gene>
<dbReference type="RefSeq" id="WP_188617460.1">
    <property type="nucleotide sequence ID" value="NZ_BMLV01000002.1"/>
</dbReference>
<dbReference type="EMBL" id="BMLV01000002">
    <property type="protein sequence ID" value="GGP04106.1"/>
    <property type="molecule type" value="Genomic_DNA"/>
</dbReference>
<organism evidence="1 2">
    <name type="scientific">Cloacibacterium rupense</name>
    <dbReference type="NCBI Taxonomy" id="517423"/>
    <lineage>
        <taxon>Bacteria</taxon>
        <taxon>Pseudomonadati</taxon>
        <taxon>Bacteroidota</taxon>
        <taxon>Flavobacteriia</taxon>
        <taxon>Flavobacteriales</taxon>
        <taxon>Weeksellaceae</taxon>
    </lineage>
</organism>
<dbReference type="Gene3D" id="3.40.800.10">
    <property type="entry name" value="Ureohydrolase domain"/>
    <property type="match status" value="1"/>
</dbReference>
<name>A0ABQ2NIB1_9FLAO</name>
<dbReference type="InterPro" id="IPR006035">
    <property type="entry name" value="Ureohydrolase"/>
</dbReference>
<accession>A0ABQ2NIB1</accession>
<reference evidence="2" key="1">
    <citation type="journal article" date="2019" name="Int. J. Syst. Evol. Microbiol.">
        <title>The Global Catalogue of Microorganisms (GCM) 10K type strain sequencing project: providing services to taxonomists for standard genome sequencing and annotation.</title>
        <authorList>
            <consortium name="The Broad Institute Genomics Platform"/>
            <consortium name="The Broad Institute Genome Sequencing Center for Infectious Disease"/>
            <person name="Wu L."/>
            <person name="Ma J."/>
        </authorList>
    </citation>
    <scope>NUCLEOTIDE SEQUENCE [LARGE SCALE GENOMIC DNA]</scope>
    <source>
        <strain evidence="2">CGMCC 1.7656</strain>
    </source>
</reference>
<dbReference type="InterPro" id="IPR023696">
    <property type="entry name" value="Ureohydrolase_dom_sf"/>
</dbReference>
<proteinExistence type="predicted"/>
<dbReference type="SUPFAM" id="SSF52768">
    <property type="entry name" value="Arginase/deacetylase"/>
    <property type="match status" value="1"/>
</dbReference>
<evidence type="ECO:0000313" key="2">
    <source>
        <dbReference type="Proteomes" id="UP000620064"/>
    </source>
</evidence>